<keyword evidence="1" id="KW-0812">Transmembrane</keyword>
<dbReference type="EMBL" id="JBHSWB010000001">
    <property type="protein sequence ID" value="MFC6661740.1"/>
    <property type="molecule type" value="Genomic_DNA"/>
</dbReference>
<name>A0ABW1ZLD2_9DEIO</name>
<reference evidence="3" key="1">
    <citation type="journal article" date="2019" name="Int. J. Syst. Evol. Microbiol.">
        <title>The Global Catalogue of Microorganisms (GCM) 10K type strain sequencing project: providing services to taxonomists for standard genome sequencing and annotation.</title>
        <authorList>
            <consortium name="The Broad Institute Genomics Platform"/>
            <consortium name="The Broad Institute Genome Sequencing Center for Infectious Disease"/>
            <person name="Wu L."/>
            <person name="Ma J."/>
        </authorList>
    </citation>
    <scope>NUCLEOTIDE SEQUENCE [LARGE SCALE GENOMIC DNA]</scope>
    <source>
        <strain evidence="3">CCUG 63830</strain>
    </source>
</reference>
<keyword evidence="3" id="KW-1185">Reference proteome</keyword>
<feature type="transmembrane region" description="Helical" evidence="1">
    <location>
        <begin position="36"/>
        <end position="54"/>
    </location>
</feature>
<evidence type="ECO:0000256" key="1">
    <source>
        <dbReference type="SAM" id="Phobius"/>
    </source>
</evidence>
<organism evidence="2 3">
    <name type="scientific">Deinococcus multiflagellatus</name>
    <dbReference type="NCBI Taxonomy" id="1656887"/>
    <lineage>
        <taxon>Bacteria</taxon>
        <taxon>Thermotogati</taxon>
        <taxon>Deinococcota</taxon>
        <taxon>Deinococci</taxon>
        <taxon>Deinococcales</taxon>
        <taxon>Deinococcaceae</taxon>
        <taxon>Deinococcus</taxon>
    </lineage>
</organism>
<sequence>MEPTLLLCALIALTSGLHFGRRFAQAHQAGGAYLLPALAHGVVCSALVLLSTLLDPTPGGLLWMAVAAVGLCGLAIGALRPLPARAQGGQTLTLERESRADVQAA</sequence>
<feature type="transmembrane region" description="Helical" evidence="1">
    <location>
        <begin position="61"/>
        <end position="79"/>
    </location>
</feature>
<keyword evidence="1" id="KW-0472">Membrane</keyword>
<protein>
    <submittedName>
        <fullName evidence="2">Uncharacterized protein</fullName>
    </submittedName>
</protein>
<accession>A0ABW1ZLD2</accession>
<evidence type="ECO:0000313" key="2">
    <source>
        <dbReference type="EMBL" id="MFC6661740.1"/>
    </source>
</evidence>
<comment type="caution">
    <text evidence="2">The sequence shown here is derived from an EMBL/GenBank/DDBJ whole genome shotgun (WGS) entry which is preliminary data.</text>
</comment>
<gene>
    <name evidence="2" type="ORF">ACFP90_16440</name>
</gene>
<dbReference type="RefSeq" id="WP_224609149.1">
    <property type="nucleotide sequence ID" value="NZ_JAIQXV010000010.1"/>
</dbReference>
<dbReference type="Proteomes" id="UP001596317">
    <property type="component" value="Unassembled WGS sequence"/>
</dbReference>
<keyword evidence="1" id="KW-1133">Transmembrane helix</keyword>
<proteinExistence type="predicted"/>
<evidence type="ECO:0000313" key="3">
    <source>
        <dbReference type="Proteomes" id="UP001596317"/>
    </source>
</evidence>